<feature type="domain" description="HTH myb-type" evidence="3">
    <location>
        <begin position="67"/>
        <end position="115"/>
    </location>
</feature>
<dbReference type="InterPro" id="IPR017930">
    <property type="entry name" value="Myb_dom"/>
</dbReference>
<dbReference type="CDD" id="cd00167">
    <property type="entry name" value="SANT"/>
    <property type="match status" value="1"/>
</dbReference>
<dbReference type="PANTHER" id="PTHR12374">
    <property type="entry name" value="TRANSCRIPTIONAL ADAPTOR 2 ADA2 -RELATED"/>
    <property type="match status" value="1"/>
</dbReference>
<dbReference type="Gene3D" id="1.10.10.60">
    <property type="entry name" value="Homeodomain-like"/>
    <property type="match status" value="1"/>
</dbReference>
<sequence length="342" mass="41157">MTVTRSKSHHKNFILCDNCYSDITELAWIQCVECENDCCTECFYNIHKDLSHTSRYIEPLVFPVFEGNWTALDELFFIEALFRHGIGNWADIAEYINKSEEDVEEHYYNILKKKNAYIDEVVADKPITEYSNPTFHSVSTYMPLRKDFEVEYEDEYEKRISNIMINENDSTFKKIIHDGYKNIMQLRNFYKYVIFDRQLIEAKDLIKNEKELDKEELHILNEIKCLMPYISKKDFNLFFQGLCIENKLIDHINVFEYKKTSTSKNYVSISEFEKKICERMKMTEDLYFRIKKKCIKEFVKKGKMSLKRMMALLECEDERIEILYKYFVEMGWIVNKNTNLYN</sequence>
<dbReference type="Proteomes" id="UP001516464">
    <property type="component" value="Unassembled WGS sequence"/>
</dbReference>
<dbReference type="PANTHER" id="PTHR12374:SF20">
    <property type="entry name" value="TRANSCRIPTIONAL ADAPTER 2-ALPHA"/>
    <property type="match status" value="1"/>
</dbReference>
<dbReference type="SMART" id="SM00717">
    <property type="entry name" value="SANT"/>
    <property type="match status" value="1"/>
</dbReference>
<evidence type="ECO:0000259" key="2">
    <source>
        <dbReference type="PROSITE" id="PS51293"/>
    </source>
</evidence>
<dbReference type="InterPro" id="IPR001005">
    <property type="entry name" value="SANT/Myb"/>
</dbReference>
<dbReference type="PROSITE" id="PS51293">
    <property type="entry name" value="SANT"/>
    <property type="match status" value="1"/>
</dbReference>
<dbReference type="InterPro" id="IPR017884">
    <property type="entry name" value="SANT_dom"/>
</dbReference>
<organism evidence="4 5">
    <name type="scientific">Astathelohania contejeani</name>
    <dbReference type="NCBI Taxonomy" id="164912"/>
    <lineage>
        <taxon>Eukaryota</taxon>
        <taxon>Fungi</taxon>
        <taxon>Fungi incertae sedis</taxon>
        <taxon>Microsporidia</taxon>
        <taxon>Astathelohaniidae</taxon>
        <taxon>Astathelohania</taxon>
    </lineage>
</organism>
<accession>A0ABQ7HZ93</accession>
<dbReference type="Gene3D" id="1.10.10.10">
    <property type="entry name" value="Winged helix-like DNA-binding domain superfamily/Winged helix DNA-binding domain"/>
    <property type="match status" value="1"/>
</dbReference>
<dbReference type="Pfam" id="PF00249">
    <property type="entry name" value="Myb_DNA-binding"/>
    <property type="match status" value="1"/>
</dbReference>
<feature type="domain" description="Myb-like" evidence="1">
    <location>
        <begin position="66"/>
        <end position="111"/>
    </location>
</feature>
<dbReference type="PROSITE" id="PS51294">
    <property type="entry name" value="HTH_MYB"/>
    <property type="match status" value="1"/>
</dbReference>
<dbReference type="InterPro" id="IPR036388">
    <property type="entry name" value="WH-like_DNA-bd_sf"/>
</dbReference>
<protein>
    <submittedName>
        <fullName evidence="4">Transcriptional adapter 2</fullName>
    </submittedName>
</protein>
<dbReference type="InterPro" id="IPR055141">
    <property type="entry name" value="TADA2A_B-like_dom"/>
</dbReference>
<dbReference type="EMBL" id="SBIQ01000086">
    <property type="protein sequence ID" value="KAF7683450.1"/>
    <property type="molecule type" value="Genomic_DNA"/>
</dbReference>
<dbReference type="PROSITE" id="PS50090">
    <property type="entry name" value="MYB_LIKE"/>
    <property type="match status" value="1"/>
</dbReference>
<dbReference type="InterPro" id="IPR009057">
    <property type="entry name" value="Homeodomain-like_sf"/>
</dbReference>
<comment type="caution">
    <text evidence="4">The sequence shown here is derived from an EMBL/GenBank/DDBJ whole genome shotgun (WGS) entry which is preliminary data.</text>
</comment>
<keyword evidence="5" id="KW-1185">Reference proteome</keyword>
<feature type="domain" description="SANT" evidence="2">
    <location>
        <begin position="64"/>
        <end position="115"/>
    </location>
</feature>
<name>A0ABQ7HZ93_9MICR</name>
<evidence type="ECO:0000259" key="1">
    <source>
        <dbReference type="PROSITE" id="PS50090"/>
    </source>
</evidence>
<evidence type="ECO:0000313" key="5">
    <source>
        <dbReference type="Proteomes" id="UP001516464"/>
    </source>
</evidence>
<proteinExistence type="predicted"/>
<gene>
    <name evidence="4" type="primary">ada2</name>
    <name evidence="4" type="ORF">TCON_1339</name>
</gene>
<reference evidence="4 5" key="1">
    <citation type="submission" date="2019-01" db="EMBL/GenBank/DDBJ databases">
        <title>Genomes sequencing and comparative genomics of infectious freshwater microsporidia, Cucumispora dikerogammari and Thelohania contejeani.</title>
        <authorList>
            <person name="Cormier A."/>
            <person name="Giraud I."/>
            <person name="Wattier R."/>
            <person name="Teixeira M."/>
            <person name="Grandjean F."/>
            <person name="Rigaud T."/>
            <person name="Cordaux R."/>
        </authorList>
    </citation>
    <scope>NUCLEOTIDE SEQUENCE [LARGE SCALE GENOMIC DNA]</scope>
    <source>
        <strain evidence="4">T1</strain>
        <tissue evidence="4">Spores</tissue>
    </source>
</reference>
<evidence type="ECO:0000313" key="4">
    <source>
        <dbReference type="EMBL" id="KAF7683450.1"/>
    </source>
</evidence>
<evidence type="ECO:0000259" key="3">
    <source>
        <dbReference type="PROSITE" id="PS51294"/>
    </source>
</evidence>
<dbReference type="Pfam" id="PF22941">
    <property type="entry name" value="TADA2A-like_3rd"/>
    <property type="match status" value="1"/>
</dbReference>
<dbReference type="SUPFAM" id="SSF46689">
    <property type="entry name" value="Homeodomain-like"/>
    <property type="match status" value="2"/>
</dbReference>